<feature type="domain" description="Antitoxin FitA-like ribbon-helix-helix" evidence="1">
    <location>
        <begin position="3"/>
        <end position="39"/>
    </location>
</feature>
<proteinExistence type="predicted"/>
<sequence length="79" mass="8335">MVQLTIRDVPEEVKDALATAASARSQSLQAYALGVLTREASFMNNAAVIVEIEGDVGHLVGDDAPSAAEVLAQERARRA</sequence>
<keyword evidence="3" id="KW-1185">Reference proteome</keyword>
<dbReference type="GO" id="GO:0006355">
    <property type="term" value="P:regulation of DNA-templated transcription"/>
    <property type="evidence" value="ECO:0007669"/>
    <property type="project" value="InterPro"/>
</dbReference>
<evidence type="ECO:0000313" key="3">
    <source>
        <dbReference type="Proteomes" id="UP001164390"/>
    </source>
</evidence>
<dbReference type="EMBL" id="CP094970">
    <property type="protein sequence ID" value="UYM04684.1"/>
    <property type="molecule type" value="Genomic_DNA"/>
</dbReference>
<dbReference type="InterPro" id="IPR010985">
    <property type="entry name" value="Ribbon_hlx_hlx"/>
</dbReference>
<dbReference type="KEGG" id="sgrg:L0C25_19430"/>
<dbReference type="Pfam" id="PF22513">
    <property type="entry name" value="FitA-like_RHH"/>
    <property type="match status" value="1"/>
</dbReference>
<gene>
    <name evidence="2" type="ORF">L0C25_19430</name>
</gene>
<dbReference type="Proteomes" id="UP001164390">
    <property type="component" value="Chromosome"/>
</dbReference>
<evidence type="ECO:0000313" key="2">
    <source>
        <dbReference type="EMBL" id="UYM04684.1"/>
    </source>
</evidence>
<dbReference type="AlphaFoldDB" id="A0AA46TH13"/>
<dbReference type="RefSeq" id="WP_271633442.1">
    <property type="nucleotide sequence ID" value="NZ_CP094970.1"/>
</dbReference>
<evidence type="ECO:0000259" key="1">
    <source>
        <dbReference type="Pfam" id="PF22513"/>
    </source>
</evidence>
<reference evidence="2" key="1">
    <citation type="submission" date="2022-01" db="EMBL/GenBank/DDBJ databases">
        <title>Nocardioidaceae gen. sp. A5X3R13.</title>
        <authorList>
            <person name="Lopez Marin M.A."/>
            <person name="Uhlik O."/>
        </authorList>
    </citation>
    <scope>NUCLEOTIDE SEQUENCE</scope>
    <source>
        <strain evidence="2">A5X3R13</strain>
    </source>
</reference>
<dbReference type="SUPFAM" id="SSF47598">
    <property type="entry name" value="Ribbon-helix-helix"/>
    <property type="match status" value="1"/>
</dbReference>
<accession>A0AA46TH13</accession>
<organism evidence="2 3">
    <name type="scientific">Solicola gregarius</name>
    <dbReference type="NCBI Taxonomy" id="2908642"/>
    <lineage>
        <taxon>Bacteria</taxon>
        <taxon>Bacillati</taxon>
        <taxon>Actinomycetota</taxon>
        <taxon>Actinomycetes</taxon>
        <taxon>Propionibacteriales</taxon>
        <taxon>Nocardioidaceae</taxon>
        <taxon>Solicola</taxon>
    </lineage>
</organism>
<dbReference type="InterPro" id="IPR053853">
    <property type="entry name" value="FitA-like_RHH"/>
</dbReference>
<protein>
    <recommendedName>
        <fullName evidence="1">Antitoxin FitA-like ribbon-helix-helix domain-containing protein</fullName>
    </recommendedName>
</protein>
<name>A0AA46TH13_9ACTN</name>